<feature type="transmembrane region" description="Helical" evidence="1">
    <location>
        <begin position="74"/>
        <end position="92"/>
    </location>
</feature>
<organism evidence="2 3">
    <name type="scientific">Uliginosibacterium paludis</name>
    <dbReference type="NCBI Taxonomy" id="1615952"/>
    <lineage>
        <taxon>Bacteria</taxon>
        <taxon>Pseudomonadati</taxon>
        <taxon>Pseudomonadota</taxon>
        <taxon>Betaproteobacteria</taxon>
        <taxon>Rhodocyclales</taxon>
        <taxon>Zoogloeaceae</taxon>
        <taxon>Uliginosibacterium</taxon>
    </lineage>
</organism>
<reference evidence="2 3" key="1">
    <citation type="submission" date="2024-07" db="EMBL/GenBank/DDBJ databases">
        <title>Uliginosibacterium paludis KCTC:42655.</title>
        <authorList>
            <person name="Kim M.K."/>
        </authorList>
    </citation>
    <scope>NUCLEOTIDE SEQUENCE [LARGE SCALE GENOMIC DNA]</scope>
    <source>
        <strain evidence="2 3">KCTC 42655</strain>
    </source>
</reference>
<dbReference type="RefSeq" id="WP_345927183.1">
    <property type="nucleotide sequence ID" value="NZ_JBDIVF010000003.1"/>
</dbReference>
<dbReference type="Proteomes" id="UP001548590">
    <property type="component" value="Unassembled WGS sequence"/>
</dbReference>
<sequence length="94" mass="10410">MKMESLPVAELPLEAVAALRQGHRIAAIRVVRSTQNTETDGLDEARNKVEAYLAQNPELHRFVREREAHARAGLVRIIVIAAITASLVAIFLNQ</sequence>
<evidence type="ECO:0000256" key="1">
    <source>
        <dbReference type="SAM" id="Phobius"/>
    </source>
</evidence>
<name>A0ABV2CLV3_9RHOO</name>
<accession>A0ABV2CLV3</accession>
<comment type="caution">
    <text evidence="2">The sequence shown here is derived from an EMBL/GenBank/DDBJ whole genome shotgun (WGS) entry which is preliminary data.</text>
</comment>
<evidence type="ECO:0000313" key="2">
    <source>
        <dbReference type="EMBL" id="MET1488772.1"/>
    </source>
</evidence>
<keyword evidence="3" id="KW-1185">Reference proteome</keyword>
<protein>
    <submittedName>
        <fullName evidence="2">Uncharacterized protein</fullName>
    </submittedName>
</protein>
<evidence type="ECO:0000313" key="3">
    <source>
        <dbReference type="Proteomes" id="UP001548590"/>
    </source>
</evidence>
<keyword evidence="1" id="KW-0472">Membrane</keyword>
<dbReference type="EMBL" id="JBEWLZ010000001">
    <property type="protein sequence ID" value="MET1488772.1"/>
    <property type="molecule type" value="Genomic_DNA"/>
</dbReference>
<proteinExistence type="predicted"/>
<gene>
    <name evidence="2" type="ORF">ABVT11_02950</name>
</gene>
<keyword evidence="1" id="KW-1133">Transmembrane helix</keyword>
<keyword evidence="1" id="KW-0812">Transmembrane</keyword>